<keyword evidence="10 12" id="KW-0560">Oxidoreductase</keyword>
<feature type="binding site" evidence="14">
    <location>
        <position position="213"/>
    </location>
    <ligand>
        <name>substrate</name>
    </ligand>
</feature>
<dbReference type="InterPro" id="IPR004794">
    <property type="entry name" value="Eubact_RibD"/>
</dbReference>
<keyword evidence="12" id="KW-0378">Hydrolase</keyword>
<evidence type="ECO:0000313" key="17">
    <source>
        <dbReference type="EMBL" id="RBP39020.1"/>
    </source>
</evidence>
<dbReference type="RefSeq" id="WP_113960791.1">
    <property type="nucleotide sequence ID" value="NZ_QNRR01000010.1"/>
</dbReference>
<dbReference type="InterPro" id="IPR050765">
    <property type="entry name" value="Riboflavin_Biosynth_HTPR"/>
</dbReference>
<keyword evidence="7 12" id="KW-0479">Metal-binding</keyword>
<dbReference type="GO" id="GO:0009231">
    <property type="term" value="P:riboflavin biosynthetic process"/>
    <property type="evidence" value="ECO:0007669"/>
    <property type="project" value="UniProtKB-UniPathway"/>
</dbReference>
<dbReference type="GO" id="GO:0008835">
    <property type="term" value="F:diaminohydroxyphosphoribosylaminopyrimidine deaminase activity"/>
    <property type="evidence" value="ECO:0007669"/>
    <property type="project" value="UniProtKB-EC"/>
</dbReference>
<dbReference type="PROSITE" id="PS00903">
    <property type="entry name" value="CYT_DCMP_DEAMINASES_1"/>
    <property type="match status" value="1"/>
</dbReference>
<dbReference type="InterPro" id="IPR002734">
    <property type="entry name" value="RibDG_C"/>
</dbReference>
<evidence type="ECO:0000256" key="5">
    <source>
        <dbReference type="ARBA" id="ARBA00007417"/>
    </source>
</evidence>
<dbReference type="EMBL" id="QNRR01000010">
    <property type="protein sequence ID" value="RBP39020.1"/>
    <property type="molecule type" value="Genomic_DNA"/>
</dbReference>
<dbReference type="SUPFAM" id="SSF53597">
    <property type="entry name" value="Dihydrofolate reductase-like"/>
    <property type="match status" value="1"/>
</dbReference>
<keyword evidence="6 12" id="KW-0686">Riboflavin biosynthesis</keyword>
<evidence type="ECO:0000256" key="12">
    <source>
        <dbReference type="PIRNR" id="PIRNR006769"/>
    </source>
</evidence>
<feature type="binding site" evidence="15">
    <location>
        <position position="90"/>
    </location>
    <ligand>
        <name>Zn(2+)</name>
        <dbReference type="ChEBI" id="CHEBI:29105"/>
        <note>catalytic</note>
    </ligand>
</feature>
<comment type="similarity">
    <text evidence="4 12">In the N-terminal section; belongs to the cytidine and deoxycytidylate deaminase family.</text>
</comment>
<dbReference type="Gene3D" id="3.40.430.10">
    <property type="entry name" value="Dihydrofolate Reductase, subunit A"/>
    <property type="match status" value="2"/>
</dbReference>
<dbReference type="Proteomes" id="UP000253426">
    <property type="component" value="Unassembled WGS sequence"/>
</dbReference>
<feature type="active site" description="Proton donor" evidence="13">
    <location>
        <position position="55"/>
    </location>
</feature>
<feature type="binding site" evidence="14">
    <location>
        <position position="202"/>
    </location>
    <ligand>
        <name>NADP(+)</name>
        <dbReference type="ChEBI" id="CHEBI:58349"/>
    </ligand>
</feature>
<dbReference type="NCBIfam" id="TIGR00326">
    <property type="entry name" value="eubact_ribD"/>
    <property type="match status" value="1"/>
</dbReference>
<dbReference type="InterPro" id="IPR002125">
    <property type="entry name" value="CMP_dCMP_dom"/>
</dbReference>
<feature type="binding site" evidence="14">
    <location>
        <position position="160"/>
    </location>
    <ligand>
        <name>NADP(+)</name>
        <dbReference type="ChEBI" id="CHEBI:58349"/>
    </ligand>
</feature>
<keyword evidence="8 12" id="KW-0862">Zinc</keyword>
<dbReference type="InterPro" id="IPR016192">
    <property type="entry name" value="APOBEC/CMP_deaminase_Zn-bd"/>
</dbReference>
<comment type="caution">
    <text evidence="17">The sequence shown here is derived from an EMBL/GenBank/DDBJ whole genome shotgun (WGS) entry which is preliminary data.</text>
</comment>
<feature type="domain" description="CMP/dCMP-type deaminase" evidence="16">
    <location>
        <begin position="4"/>
        <end position="129"/>
    </location>
</feature>
<comment type="function">
    <text evidence="1 12">Converts 2,5-diamino-6-(ribosylamino)-4(3h)-pyrimidinone 5'-phosphate into 5-amino-6-(ribosylamino)-2,4(1h,3h)-pyrimidinedione 5'-phosphate.</text>
</comment>
<evidence type="ECO:0000256" key="1">
    <source>
        <dbReference type="ARBA" id="ARBA00002151"/>
    </source>
</evidence>
<comment type="pathway">
    <text evidence="2 12">Cofactor biosynthesis; riboflavin biosynthesis; 5-amino-6-(D-ribitylamino)uracil from GTP: step 2/4.</text>
</comment>
<dbReference type="UniPathway" id="UPA00275">
    <property type="reaction ID" value="UER00401"/>
</dbReference>
<dbReference type="PIRSF" id="PIRSF006769">
    <property type="entry name" value="RibD"/>
    <property type="match status" value="1"/>
</dbReference>
<feature type="binding site" evidence="15">
    <location>
        <position position="81"/>
    </location>
    <ligand>
        <name>Zn(2+)</name>
        <dbReference type="ChEBI" id="CHEBI:29105"/>
        <note>catalytic</note>
    </ligand>
</feature>
<evidence type="ECO:0000256" key="14">
    <source>
        <dbReference type="PIRSR" id="PIRSR006769-2"/>
    </source>
</evidence>
<keyword evidence="18" id="KW-1185">Reference proteome</keyword>
<reference evidence="17 18" key="1">
    <citation type="submission" date="2018-06" db="EMBL/GenBank/DDBJ databases">
        <title>Genomic Encyclopedia of Type Strains, Phase IV (KMG-IV): sequencing the most valuable type-strain genomes for metagenomic binning, comparative biology and taxonomic classification.</title>
        <authorList>
            <person name="Goeker M."/>
        </authorList>
    </citation>
    <scope>NUCLEOTIDE SEQUENCE [LARGE SCALE GENOMIC DNA]</scope>
    <source>
        <strain evidence="17 18">DSM 25532</strain>
    </source>
</reference>
<evidence type="ECO:0000256" key="13">
    <source>
        <dbReference type="PIRSR" id="PIRSR006769-1"/>
    </source>
</evidence>
<dbReference type="PANTHER" id="PTHR38011">
    <property type="entry name" value="DIHYDROFOLATE REDUCTASE FAMILY PROTEIN (AFU_ORTHOLOGUE AFUA_8G06820)"/>
    <property type="match status" value="1"/>
</dbReference>
<dbReference type="EC" id="3.5.4.26" evidence="12"/>
<comment type="catalytic activity">
    <reaction evidence="12">
        <text>2,5-diamino-6-hydroxy-4-(5-phosphoribosylamino)-pyrimidine + H2O + H(+) = 5-amino-6-(5-phospho-D-ribosylamino)uracil + NH4(+)</text>
        <dbReference type="Rhea" id="RHEA:21868"/>
        <dbReference type="ChEBI" id="CHEBI:15377"/>
        <dbReference type="ChEBI" id="CHEBI:15378"/>
        <dbReference type="ChEBI" id="CHEBI:28938"/>
        <dbReference type="ChEBI" id="CHEBI:58453"/>
        <dbReference type="ChEBI" id="CHEBI:58614"/>
        <dbReference type="EC" id="3.5.4.26"/>
    </reaction>
</comment>
<feature type="binding site" evidence="14">
    <location>
        <position position="206"/>
    </location>
    <ligand>
        <name>substrate</name>
    </ligand>
</feature>
<dbReference type="GO" id="GO:0008703">
    <property type="term" value="F:5-amino-6-(5-phosphoribosylamino)uracil reductase activity"/>
    <property type="evidence" value="ECO:0007669"/>
    <property type="project" value="UniProtKB-EC"/>
</dbReference>
<gene>
    <name evidence="17" type="ORF">DES53_11043</name>
</gene>
<evidence type="ECO:0000256" key="9">
    <source>
        <dbReference type="ARBA" id="ARBA00022857"/>
    </source>
</evidence>
<dbReference type="SUPFAM" id="SSF53927">
    <property type="entry name" value="Cytidine deaminase-like"/>
    <property type="match status" value="1"/>
</dbReference>
<dbReference type="Pfam" id="PF00383">
    <property type="entry name" value="dCMP_cyt_deam_1"/>
    <property type="match status" value="1"/>
</dbReference>
<evidence type="ECO:0000313" key="18">
    <source>
        <dbReference type="Proteomes" id="UP000253426"/>
    </source>
</evidence>
<evidence type="ECO:0000256" key="2">
    <source>
        <dbReference type="ARBA" id="ARBA00004882"/>
    </source>
</evidence>
<feature type="binding site" evidence="15">
    <location>
        <position position="53"/>
    </location>
    <ligand>
        <name>Zn(2+)</name>
        <dbReference type="ChEBI" id="CHEBI:29105"/>
        <note>catalytic</note>
    </ligand>
</feature>
<dbReference type="PROSITE" id="PS51747">
    <property type="entry name" value="CYT_DCMP_DEAMINASES_2"/>
    <property type="match status" value="1"/>
</dbReference>
<dbReference type="OrthoDB" id="9800865at2"/>
<dbReference type="CDD" id="cd01284">
    <property type="entry name" value="Riboflavin_deaminase-reductase"/>
    <property type="match status" value="1"/>
</dbReference>
<name>A0A366H9S0_9BACT</name>
<sequence length="346" mass="37523">MASSDDEYFMTIALAQASRGIGLTAPNPPVGAVIVKDGTVLGEGYHHRAGLPHAEIEALQDAMGSGHDVRGATAYVTLEPCSTKGRTQPCTRALIHAGISRVVYALHDPNPKHAGSADKLLRKEGIDVESGVLEEECSRLIRPFAKWITTGLPYVIAKVGQSLDGRLSRPPGESQNITSKAARDHAMQLRVRCDAILVGGETVRQDNPRLTLRGDDIPEEKNQPWRVVVTRSGSLPKKSHIFTDEFKKRTKVLKGDLSFEEILRELAKLDITCVLVEGGGNLLGQAFASRHVDECFWYLAPRVCGGGVMSVGGVAFPDGACSVELADVWHESLGDNFLIHGYPVWE</sequence>
<evidence type="ECO:0000259" key="16">
    <source>
        <dbReference type="PROSITE" id="PS51747"/>
    </source>
</evidence>
<comment type="cofactor">
    <cofactor evidence="12 15">
        <name>Zn(2+)</name>
        <dbReference type="ChEBI" id="CHEBI:29105"/>
    </cofactor>
    <text evidence="12 15">Binds 1 zinc ion.</text>
</comment>
<evidence type="ECO:0000256" key="3">
    <source>
        <dbReference type="ARBA" id="ARBA00004910"/>
    </source>
</evidence>
<dbReference type="PANTHER" id="PTHR38011:SF7">
    <property type="entry name" value="2,5-DIAMINO-6-RIBOSYLAMINO-4(3H)-PYRIMIDINONE 5'-PHOSPHATE REDUCTASE"/>
    <property type="match status" value="1"/>
</dbReference>
<accession>A0A366H9S0</accession>
<dbReference type="InterPro" id="IPR024072">
    <property type="entry name" value="DHFR-like_dom_sf"/>
</dbReference>
<dbReference type="EC" id="1.1.1.193" evidence="12"/>
<dbReference type="Gene3D" id="3.40.140.10">
    <property type="entry name" value="Cytidine Deaminase, domain 2"/>
    <property type="match status" value="1"/>
</dbReference>
<evidence type="ECO:0000256" key="7">
    <source>
        <dbReference type="ARBA" id="ARBA00022723"/>
    </source>
</evidence>
<dbReference type="Pfam" id="PF01872">
    <property type="entry name" value="RibD_C"/>
    <property type="match status" value="1"/>
</dbReference>
<evidence type="ECO:0000256" key="6">
    <source>
        <dbReference type="ARBA" id="ARBA00022619"/>
    </source>
</evidence>
<comment type="pathway">
    <text evidence="3 12">Cofactor biosynthesis; riboflavin biosynthesis; 5-amino-6-(D-ribitylamino)uracil from GTP: step 3/4.</text>
</comment>
<dbReference type="AlphaFoldDB" id="A0A366H9S0"/>
<protein>
    <recommendedName>
        <fullName evidence="12">Riboflavin biosynthesis protein RibD</fullName>
    </recommendedName>
    <domain>
        <recommendedName>
            <fullName evidence="12">Diaminohydroxyphosphoribosylaminopyrimidine deaminase</fullName>
            <shortName evidence="12">DRAP deaminase</shortName>
            <ecNumber evidence="12">3.5.4.26</ecNumber>
        </recommendedName>
        <alternativeName>
            <fullName evidence="12">Riboflavin-specific deaminase</fullName>
        </alternativeName>
    </domain>
    <domain>
        <recommendedName>
            <fullName evidence="12">5-amino-6-(5-phosphoribosylamino)uracil reductase</fullName>
            <ecNumber evidence="12">1.1.1.193</ecNumber>
        </recommendedName>
        <alternativeName>
            <fullName evidence="12">HTP reductase</fullName>
        </alternativeName>
    </domain>
</protein>
<keyword evidence="11" id="KW-0511">Multifunctional enzyme</keyword>
<comment type="similarity">
    <text evidence="5 12">In the C-terminal section; belongs to the HTP reductase family.</text>
</comment>
<comment type="catalytic activity">
    <reaction evidence="12">
        <text>5-amino-6-(5-phospho-D-ribitylamino)uracil + NADP(+) = 5-amino-6-(5-phospho-D-ribosylamino)uracil + NADPH + H(+)</text>
        <dbReference type="Rhea" id="RHEA:17845"/>
        <dbReference type="ChEBI" id="CHEBI:15378"/>
        <dbReference type="ChEBI" id="CHEBI:57783"/>
        <dbReference type="ChEBI" id="CHEBI:58349"/>
        <dbReference type="ChEBI" id="CHEBI:58421"/>
        <dbReference type="ChEBI" id="CHEBI:58453"/>
        <dbReference type="EC" id="1.1.1.193"/>
    </reaction>
</comment>
<feature type="binding site" evidence="14">
    <location>
        <position position="174"/>
    </location>
    <ligand>
        <name>substrate</name>
    </ligand>
</feature>
<feature type="binding site" evidence="14">
    <location>
        <position position="190"/>
    </location>
    <ligand>
        <name>substrate</name>
    </ligand>
</feature>
<evidence type="ECO:0000256" key="4">
    <source>
        <dbReference type="ARBA" id="ARBA00005259"/>
    </source>
</evidence>
<dbReference type="GO" id="GO:0008270">
    <property type="term" value="F:zinc ion binding"/>
    <property type="evidence" value="ECO:0007669"/>
    <property type="project" value="InterPro"/>
</dbReference>
<feature type="binding site" evidence="14">
    <location>
        <position position="277"/>
    </location>
    <ligand>
        <name>substrate</name>
    </ligand>
</feature>
<evidence type="ECO:0000256" key="10">
    <source>
        <dbReference type="ARBA" id="ARBA00023002"/>
    </source>
</evidence>
<evidence type="ECO:0000256" key="11">
    <source>
        <dbReference type="ARBA" id="ARBA00023268"/>
    </source>
</evidence>
<feature type="binding site" evidence="14">
    <location>
        <position position="210"/>
    </location>
    <ligand>
        <name>substrate</name>
    </ligand>
</feature>
<proteinExistence type="inferred from homology"/>
<evidence type="ECO:0000256" key="8">
    <source>
        <dbReference type="ARBA" id="ARBA00022833"/>
    </source>
</evidence>
<dbReference type="InterPro" id="IPR016193">
    <property type="entry name" value="Cytidine_deaminase-like"/>
</dbReference>
<organism evidence="17 18">
    <name type="scientific">Roseimicrobium gellanilyticum</name>
    <dbReference type="NCBI Taxonomy" id="748857"/>
    <lineage>
        <taxon>Bacteria</taxon>
        <taxon>Pseudomonadati</taxon>
        <taxon>Verrucomicrobiota</taxon>
        <taxon>Verrucomicrobiia</taxon>
        <taxon>Verrucomicrobiales</taxon>
        <taxon>Verrucomicrobiaceae</taxon>
        <taxon>Roseimicrobium</taxon>
    </lineage>
</organism>
<keyword evidence="9 12" id="KW-0521">NADP</keyword>
<evidence type="ECO:0000256" key="15">
    <source>
        <dbReference type="PIRSR" id="PIRSR006769-3"/>
    </source>
</evidence>